<dbReference type="Proteomes" id="UP000064243">
    <property type="component" value="Unassembled WGS sequence"/>
</dbReference>
<gene>
    <name evidence="1" type="ORF">ABW22_00990</name>
</gene>
<dbReference type="InterPro" id="IPR012434">
    <property type="entry name" value="DUF1631"/>
</dbReference>
<evidence type="ECO:0000313" key="2">
    <source>
        <dbReference type="Proteomes" id="UP000064243"/>
    </source>
</evidence>
<keyword evidence="2" id="KW-1185">Reference proteome</keyword>
<protein>
    <submittedName>
        <fullName evidence="1">Uncharacterized protein</fullName>
    </submittedName>
</protein>
<comment type="caution">
    <text evidence="1">The sequence shown here is derived from an EMBL/GenBank/DDBJ whole genome shotgun (WGS) entry which is preliminary data.</text>
</comment>
<dbReference type="EMBL" id="LDUG01000003">
    <property type="protein sequence ID" value="KVW99542.1"/>
    <property type="molecule type" value="Genomic_DNA"/>
</dbReference>
<dbReference type="PATRIC" id="fig|36861.3.peg.1925"/>
<name>A0A125BDS2_THIDE</name>
<dbReference type="Pfam" id="PF07793">
    <property type="entry name" value="DUF1631"/>
    <property type="match status" value="1"/>
</dbReference>
<proteinExistence type="predicted"/>
<sequence>MTQALGNFFQRSHAPLQGSVLRAIAAQMTPSAIATGQACLDWLNTRPDALSTAFVDQFRLHLARPEAFTLRHDSRPAELQLLDDDALKRQLAEEKSAAQLTEVLRANMLQLFGRLQAVRRAASEDPADHANVYGPLPVVRALSRALDALDIDSPCGTLLLQCAAAPLLDTLKHTYTALYQFLGVQDIPELPVAHAAPLLPRSTPSDAGQAILEHIQPVATQANEIDPAKYKRAVGRPRAHPAAIAAGCAPSRHRCT</sequence>
<accession>A0A125BDS2</accession>
<evidence type="ECO:0000313" key="1">
    <source>
        <dbReference type="EMBL" id="KVW99542.1"/>
    </source>
</evidence>
<organism evidence="1 2">
    <name type="scientific">Thiobacillus denitrificans</name>
    <dbReference type="NCBI Taxonomy" id="36861"/>
    <lineage>
        <taxon>Bacteria</taxon>
        <taxon>Pseudomonadati</taxon>
        <taxon>Pseudomonadota</taxon>
        <taxon>Betaproteobacteria</taxon>
        <taxon>Nitrosomonadales</taxon>
        <taxon>Thiobacillaceae</taxon>
        <taxon>Thiobacillus</taxon>
    </lineage>
</organism>
<reference evidence="1 2" key="1">
    <citation type="journal article" date="2015" name="Appl. Environ. Microbiol.">
        <title>Aerobic and Anaerobic Thiosulfate Oxidation by a Cold-Adapted, Subglacial Chemoautotroph.</title>
        <authorList>
            <person name="Harrold Z.R."/>
            <person name="Skidmore M.L."/>
            <person name="Hamilton T.L."/>
            <person name="Desch L."/>
            <person name="Amada K."/>
            <person name="van Gelder W."/>
            <person name="Glover K."/>
            <person name="Roden E.E."/>
            <person name="Boyd E.S."/>
        </authorList>
    </citation>
    <scope>NUCLEOTIDE SEQUENCE [LARGE SCALE GENOMIC DNA]</scope>
    <source>
        <strain evidence="1 2">RG</strain>
    </source>
</reference>
<dbReference type="AlphaFoldDB" id="A0A125BDS2"/>